<dbReference type="Pfam" id="PF04474">
    <property type="entry name" value="DUF554"/>
    <property type="match status" value="1"/>
</dbReference>
<keyword evidence="1" id="KW-1133">Transmembrane helix</keyword>
<dbReference type="Proteomes" id="UP000310719">
    <property type="component" value="Chromosome"/>
</dbReference>
<keyword evidence="1" id="KW-0812">Transmembrane</keyword>
<dbReference type="EMBL" id="LR590464">
    <property type="protein sequence ID" value="VTP78111.1"/>
    <property type="molecule type" value="Genomic_DNA"/>
</dbReference>
<dbReference type="PANTHER" id="PTHR36111:SF2">
    <property type="entry name" value="INNER MEMBRANE PROTEIN"/>
    <property type="match status" value="1"/>
</dbReference>
<keyword evidence="1" id="KW-0472">Membrane</keyword>
<feature type="transmembrane region" description="Helical" evidence="1">
    <location>
        <begin position="35"/>
        <end position="53"/>
    </location>
</feature>
<dbReference type="AlphaFoldDB" id="A0A4U9ING5"/>
<organism evidence="2 3">
    <name type="scientific">Leclercia adecarboxylata</name>
    <dbReference type="NCBI Taxonomy" id="83655"/>
    <lineage>
        <taxon>Bacteria</taxon>
        <taxon>Pseudomonadati</taxon>
        <taxon>Pseudomonadota</taxon>
        <taxon>Gammaproteobacteria</taxon>
        <taxon>Enterobacterales</taxon>
        <taxon>Enterobacteriaceae</taxon>
        <taxon>Leclercia</taxon>
    </lineage>
</organism>
<evidence type="ECO:0000313" key="2">
    <source>
        <dbReference type="EMBL" id="VTP78111.1"/>
    </source>
</evidence>
<proteinExistence type="predicted"/>
<feature type="transmembrane region" description="Helical" evidence="1">
    <location>
        <begin position="6"/>
        <end position="23"/>
    </location>
</feature>
<name>A0A4U9ING5_9ENTR</name>
<protein>
    <submittedName>
        <fullName evidence="2">Protein of uncharacterized function (DUF554)</fullName>
    </submittedName>
</protein>
<gene>
    <name evidence="2" type="ORF">NCTC13032_06095</name>
</gene>
<sequence>MVIGPFINAGAVLLGGVLGAVLSQRLPERIRSSMPSIFGLASLGIGILLVHQVR</sequence>
<dbReference type="InterPro" id="IPR007563">
    <property type="entry name" value="DUF554"/>
</dbReference>
<dbReference type="PANTHER" id="PTHR36111">
    <property type="entry name" value="INNER MEMBRANE PROTEIN-RELATED"/>
    <property type="match status" value="1"/>
</dbReference>
<reference evidence="2 3" key="1">
    <citation type="submission" date="2019-05" db="EMBL/GenBank/DDBJ databases">
        <authorList>
            <consortium name="Pathogen Informatics"/>
        </authorList>
    </citation>
    <scope>NUCLEOTIDE SEQUENCE [LARGE SCALE GENOMIC DNA]</scope>
    <source>
        <strain evidence="2 3">NCTC13032</strain>
    </source>
</reference>
<evidence type="ECO:0000313" key="3">
    <source>
        <dbReference type="Proteomes" id="UP000310719"/>
    </source>
</evidence>
<evidence type="ECO:0000256" key="1">
    <source>
        <dbReference type="SAM" id="Phobius"/>
    </source>
</evidence>
<accession>A0A4U9ING5</accession>